<sequence length="878" mass="99054">MRIDVLFDFFVVWLWILCVNHGGGGNFEFRESAVNSTQERKGSTTATNYPFDVQFEKVSRCFPRIPEYVTAVSPSDDNGSTVLLALATTVIDSEDEEKRALQVNTLQNLAALAPHVVTVVFNASSYYKSRFNTTLQFEDSVRTNRYGTPIFKDLILSLERRFNASFYGYCNGDLLFDGSMVPLLIYLRQLISRGVLHPRTLAVGRRTNIFAPFPVMTTNASANTQSVLAAARRGQMFQADAEDYFFFTRGAFRWAEVKDVVIGRPGYDNYLVARAVAERGRVSSVDVTNALVALHQTDDDGVKAGHRARADRVYNLRLVGSGWQRGRTEDCGWRVEQFPRGWFALLRRDTNAGTAFGDDLLRAERAWLQRWIRPSDVCVEVEERVVAGVLGELCGSVVVVVREGDYVDEMREVLPANVAVVSRQRRRQERECVWMEPLEPLEPLDGLEGVSEADVVVLNGRCAATMAMDVRGKVKEGGLLIVRGARLGEETERTYEVVGEMSPLEMLGKEFKGIVVYRKKGISKGMQNITSKAIQNSKKNQKNDFLHMKNYYFPRNPVNPSLQYFDDTFVTLFEVALSLEMQNAFKQSDISCILIATSFTPPPSALDSGNKFMIGSVGSLRVYCLRGTRTPMDVVSDLTAVPKPLGPGEVHKGFYDRVDKVLTKYPVPPGTSRVVMTGHSLGGGAAQCGYLMMKSLYPTIPVVCVTFGVPCSVSPEVAQAVEEPREIVNFIDEGDYIPSITIEKYTKQILKWITTDRSAGEDASFSVADMFCAGKVLSVTVEELCHYHPMGVYYYLPRPLKGYAKHPLRCRSEEHFHFLIDSQLQRKEWKFLYHMVKSYYDRMYMYILSPSFPIDNFDRTLRWLDALEYKKIVEAEEK</sequence>
<dbReference type="InterPro" id="IPR029058">
    <property type="entry name" value="AB_hydrolase_fold"/>
</dbReference>
<dbReference type="GO" id="GO:0006629">
    <property type="term" value="P:lipid metabolic process"/>
    <property type="evidence" value="ECO:0007669"/>
    <property type="project" value="InterPro"/>
</dbReference>
<dbReference type="Pfam" id="PF01764">
    <property type="entry name" value="Lipase_3"/>
    <property type="match status" value="1"/>
</dbReference>
<dbReference type="PANTHER" id="PTHR45856:SF21">
    <property type="entry name" value="FUNGAL LIPASE-LIKE DOMAIN-CONTAINING PROTEIN"/>
    <property type="match status" value="1"/>
</dbReference>
<dbReference type="SUPFAM" id="SSF53474">
    <property type="entry name" value="alpha/beta-Hydrolases"/>
    <property type="match status" value="1"/>
</dbReference>
<dbReference type="InterPro" id="IPR002921">
    <property type="entry name" value="Fungal_lipase-type"/>
</dbReference>
<proteinExistence type="predicted"/>
<dbReference type="CDD" id="cd00519">
    <property type="entry name" value="Lipase_3"/>
    <property type="match status" value="1"/>
</dbReference>
<comment type="caution">
    <text evidence="3">The sequence shown here is derived from an EMBL/GenBank/DDBJ whole genome shotgun (WGS) entry which is preliminary data.</text>
</comment>
<keyword evidence="1" id="KW-0732">Signal</keyword>
<keyword evidence="4" id="KW-1185">Reference proteome</keyword>
<evidence type="ECO:0000256" key="1">
    <source>
        <dbReference type="SAM" id="SignalP"/>
    </source>
</evidence>
<dbReference type="Gene3D" id="3.40.50.1820">
    <property type="entry name" value="alpha/beta hydrolase"/>
    <property type="match status" value="1"/>
</dbReference>
<dbReference type="AlphaFoldDB" id="A0A196SEZ1"/>
<gene>
    <name evidence="3" type="ORF">AV274_3852</name>
</gene>
<protein>
    <submittedName>
        <fullName evidence="3">Lipase</fullName>
    </submittedName>
</protein>
<feature type="signal peptide" evidence="1">
    <location>
        <begin position="1"/>
        <end position="25"/>
    </location>
</feature>
<dbReference type="PANTHER" id="PTHR45856">
    <property type="entry name" value="ALPHA/BETA-HYDROLASES SUPERFAMILY PROTEIN"/>
    <property type="match status" value="1"/>
</dbReference>
<feature type="chain" id="PRO_5008274585" evidence="1">
    <location>
        <begin position="26"/>
        <end position="878"/>
    </location>
</feature>
<dbReference type="Proteomes" id="UP000078348">
    <property type="component" value="Unassembled WGS sequence"/>
</dbReference>
<reference evidence="3 4" key="1">
    <citation type="submission" date="2016-05" db="EMBL/GenBank/DDBJ databases">
        <title>Nuclear genome of Blastocystis sp. subtype 1 NandII.</title>
        <authorList>
            <person name="Gentekaki E."/>
            <person name="Curtis B."/>
            <person name="Stairs C."/>
            <person name="Eme L."/>
            <person name="Herman E."/>
            <person name="Klimes V."/>
            <person name="Arias M.C."/>
            <person name="Elias M."/>
            <person name="Hilliou F."/>
            <person name="Klute M."/>
            <person name="Malik S.-B."/>
            <person name="Pightling A."/>
            <person name="Rachubinski R."/>
            <person name="Salas D."/>
            <person name="Schlacht A."/>
            <person name="Suga H."/>
            <person name="Archibald J."/>
            <person name="Ball S.G."/>
            <person name="Clark G."/>
            <person name="Dacks J."/>
            <person name="Van Der Giezen M."/>
            <person name="Tsaousis A."/>
            <person name="Roger A."/>
        </authorList>
    </citation>
    <scope>NUCLEOTIDE SEQUENCE [LARGE SCALE GENOMIC DNA]</scope>
    <source>
        <strain evidence="4">ATCC 50177 / NandII</strain>
    </source>
</reference>
<dbReference type="EMBL" id="LXWW01000238">
    <property type="protein sequence ID" value="OAO14549.1"/>
    <property type="molecule type" value="Genomic_DNA"/>
</dbReference>
<evidence type="ECO:0000259" key="2">
    <source>
        <dbReference type="Pfam" id="PF01764"/>
    </source>
</evidence>
<accession>A0A196SEZ1</accession>
<name>A0A196SEZ1_BLAHN</name>
<organism evidence="3 4">
    <name type="scientific">Blastocystis sp. subtype 1 (strain ATCC 50177 / NandII)</name>
    <dbReference type="NCBI Taxonomy" id="478820"/>
    <lineage>
        <taxon>Eukaryota</taxon>
        <taxon>Sar</taxon>
        <taxon>Stramenopiles</taxon>
        <taxon>Bigyra</taxon>
        <taxon>Opalozoa</taxon>
        <taxon>Opalinata</taxon>
        <taxon>Blastocystidae</taxon>
        <taxon>Blastocystis</taxon>
    </lineage>
</organism>
<dbReference type="InterPro" id="IPR051218">
    <property type="entry name" value="Sec_MonoDiacylglyc_Lipase"/>
</dbReference>
<evidence type="ECO:0000313" key="3">
    <source>
        <dbReference type="EMBL" id="OAO14549.1"/>
    </source>
</evidence>
<evidence type="ECO:0000313" key="4">
    <source>
        <dbReference type="Proteomes" id="UP000078348"/>
    </source>
</evidence>
<dbReference type="OrthoDB" id="426718at2759"/>
<feature type="domain" description="Fungal lipase-type" evidence="2">
    <location>
        <begin position="625"/>
        <end position="742"/>
    </location>
</feature>